<reference evidence="2 3" key="1">
    <citation type="journal article" date="2015" name="Mol. Plant Microbe Interact.">
        <title>Genome, transcriptome, and functional analyses of Penicillium expansum provide new insights into secondary metabolism and pathogenicity.</title>
        <authorList>
            <person name="Ballester A.R."/>
            <person name="Marcet-Houben M."/>
            <person name="Levin E."/>
            <person name="Sela N."/>
            <person name="Selma-Lazaro C."/>
            <person name="Carmona L."/>
            <person name="Wisniewski M."/>
            <person name="Droby S."/>
            <person name="Gonzalez-Candelas L."/>
            <person name="Gabaldon T."/>
        </authorList>
    </citation>
    <scope>NUCLEOTIDE SEQUENCE [LARGE SCALE GENOMIC DNA]</scope>
    <source>
        <strain evidence="2 3">MD-8</strain>
    </source>
</reference>
<dbReference type="Pfam" id="PF10042">
    <property type="entry name" value="DUF2278"/>
    <property type="match status" value="1"/>
</dbReference>
<gene>
    <name evidence="2" type="ORF">PEX2_010640</name>
</gene>
<dbReference type="EMBL" id="JQFZ01000003">
    <property type="protein sequence ID" value="KGO63263.1"/>
    <property type="molecule type" value="Genomic_DNA"/>
</dbReference>
<sequence length="361" mass="40348">MPLRNYGLWKATPVSYIVEYEEDDNKSPHLSLYFRDKGGLTHHSGHKSRRAGKGNKEIPGLFRAAINIKSGDKKESRLAYWVNHDYKNHPIVNSLIDLSPGFHPLEKTEPNPVGLRLDYIRSNLFNLKTGRILPHDVPGSNNDMIDVLEPEVKQAIDSKADIYLFGEPFGDRKGIHNVHMNQGNVEKFANDDGVFQDGGLLINYPLSGRWVGVFIGFASQAVHTDNKTGHAISSETWGDYLGRKKRGADLTEDSVIINEALMRPESNDPRARRRSVILTNPKDHRISLASWKIKNSAGESQTLPRNAVLDAKSTQAFEIPDVHLSNLGDTITLLNEQGLKVDGVSYLSRQGFDRLPVAFAH</sequence>
<dbReference type="InterPro" id="IPR036415">
    <property type="entry name" value="Lamin_tail_dom_sf"/>
</dbReference>
<accession>A0A0A2IZ12</accession>
<feature type="domain" description="LTD" evidence="1">
    <location>
        <begin position="253"/>
        <end position="346"/>
    </location>
</feature>
<dbReference type="Proteomes" id="UP000030143">
    <property type="component" value="Unassembled WGS sequence"/>
</dbReference>
<dbReference type="OrthoDB" id="2580841at2759"/>
<dbReference type="STRING" id="27334.A0A0A2IZ12"/>
<evidence type="ECO:0000313" key="3">
    <source>
        <dbReference type="Proteomes" id="UP000030143"/>
    </source>
</evidence>
<dbReference type="Pfam" id="PF00932">
    <property type="entry name" value="LTD"/>
    <property type="match status" value="1"/>
</dbReference>
<dbReference type="InterPro" id="IPR001322">
    <property type="entry name" value="Lamin_tail_dom"/>
</dbReference>
<name>A0A0A2IZ12_PENEN</name>
<evidence type="ECO:0000313" key="2">
    <source>
        <dbReference type="EMBL" id="KGO63263.1"/>
    </source>
</evidence>
<protein>
    <recommendedName>
        <fullName evidence="1">LTD domain-containing protein</fullName>
    </recommendedName>
</protein>
<dbReference type="PhylomeDB" id="A0A0A2IZ12"/>
<dbReference type="VEuPathDB" id="FungiDB:PEXP_054260"/>
<comment type="caution">
    <text evidence="2">The sequence shown here is derived from an EMBL/GenBank/DDBJ whole genome shotgun (WGS) entry which is preliminary data.</text>
</comment>
<dbReference type="AlphaFoldDB" id="A0A0A2IZ12"/>
<dbReference type="GeneID" id="27673760"/>
<dbReference type="RefSeq" id="XP_016603695.1">
    <property type="nucleotide sequence ID" value="XM_016738341.1"/>
</dbReference>
<dbReference type="SUPFAM" id="SSF74853">
    <property type="entry name" value="Lamin A/C globular tail domain"/>
    <property type="match status" value="1"/>
</dbReference>
<keyword evidence="3" id="KW-1185">Reference proteome</keyword>
<dbReference type="InterPro" id="IPR019268">
    <property type="entry name" value="DUF2278"/>
</dbReference>
<evidence type="ECO:0000259" key="1">
    <source>
        <dbReference type="Pfam" id="PF00932"/>
    </source>
</evidence>
<proteinExistence type="predicted"/>
<organism evidence="2 3">
    <name type="scientific">Penicillium expansum</name>
    <name type="common">Blue mold rot fungus</name>
    <dbReference type="NCBI Taxonomy" id="27334"/>
    <lineage>
        <taxon>Eukaryota</taxon>
        <taxon>Fungi</taxon>
        <taxon>Dikarya</taxon>
        <taxon>Ascomycota</taxon>
        <taxon>Pezizomycotina</taxon>
        <taxon>Eurotiomycetes</taxon>
        <taxon>Eurotiomycetidae</taxon>
        <taxon>Eurotiales</taxon>
        <taxon>Aspergillaceae</taxon>
        <taxon>Penicillium</taxon>
    </lineage>
</organism>
<dbReference type="HOGENOM" id="CLU_067370_0_0_1"/>